<dbReference type="Pfam" id="PF14181">
    <property type="entry name" value="YqfQ"/>
    <property type="match status" value="1"/>
</dbReference>
<dbReference type="EMBL" id="BJXW01000008">
    <property type="protein sequence ID" value="GEN30556.1"/>
    <property type="molecule type" value="Genomic_DNA"/>
</dbReference>
<gene>
    <name evidence="1" type="ORF">CQU01_07940</name>
</gene>
<comment type="caution">
    <text evidence="1">The sequence shown here is derived from an EMBL/GenBank/DDBJ whole genome shotgun (WGS) entry which is preliminary data.</text>
</comment>
<keyword evidence="2" id="KW-1185">Reference proteome</keyword>
<sequence>MIFPPSSRHYYQPPSYQYIQQPSHNTHPLQSIWKRFLPNINSTRTTGTISNVLTHMQSILKVVETTAPLIKQYGPIIRSLPTMFQMLKAFQEMESVDETENNRNSEADVHVNEVTNSDNSDTNNVDENIKMKQQTRQSGESVPKLFI</sequence>
<evidence type="ECO:0000313" key="1">
    <source>
        <dbReference type="EMBL" id="GEN30556.1"/>
    </source>
</evidence>
<name>A0A511UVC0_9BACI</name>
<proteinExistence type="predicted"/>
<dbReference type="RefSeq" id="WP_170226598.1">
    <property type="nucleotide sequence ID" value="NZ_BJXW01000008.1"/>
</dbReference>
<protein>
    <recommendedName>
        <fullName evidence="3">YqfQ-like protein</fullName>
    </recommendedName>
</protein>
<accession>A0A511UVC0</accession>
<dbReference type="InterPro" id="IPR025571">
    <property type="entry name" value="YqfQ"/>
</dbReference>
<evidence type="ECO:0000313" key="2">
    <source>
        <dbReference type="Proteomes" id="UP000321491"/>
    </source>
</evidence>
<dbReference type="AlphaFoldDB" id="A0A511UVC0"/>
<organism evidence="1 2">
    <name type="scientific">Cerasibacillus quisquiliarum</name>
    <dbReference type="NCBI Taxonomy" id="227865"/>
    <lineage>
        <taxon>Bacteria</taxon>
        <taxon>Bacillati</taxon>
        <taxon>Bacillota</taxon>
        <taxon>Bacilli</taxon>
        <taxon>Bacillales</taxon>
        <taxon>Bacillaceae</taxon>
        <taxon>Cerasibacillus</taxon>
    </lineage>
</organism>
<dbReference type="Proteomes" id="UP000321491">
    <property type="component" value="Unassembled WGS sequence"/>
</dbReference>
<evidence type="ECO:0008006" key="3">
    <source>
        <dbReference type="Google" id="ProtNLM"/>
    </source>
</evidence>
<reference evidence="1 2" key="1">
    <citation type="submission" date="2019-07" db="EMBL/GenBank/DDBJ databases">
        <title>Whole genome shotgun sequence of Cerasibacillus quisquiliarum NBRC 102429.</title>
        <authorList>
            <person name="Hosoyama A."/>
            <person name="Uohara A."/>
            <person name="Ohji S."/>
            <person name="Ichikawa N."/>
        </authorList>
    </citation>
    <scope>NUCLEOTIDE SEQUENCE [LARGE SCALE GENOMIC DNA]</scope>
    <source>
        <strain evidence="1 2">NBRC 102429</strain>
    </source>
</reference>